<accession>A0AAV7LJQ8</accession>
<evidence type="ECO:0000313" key="2">
    <source>
        <dbReference type="EMBL" id="KAJ1091861.1"/>
    </source>
</evidence>
<comment type="caution">
    <text evidence="2">The sequence shown here is derived from an EMBL/GenBank/DDBJ whole genome shotgun (WGS) entry which is preliminary data.</text>
</comment>
<keyword evidence="1" id="KW-0175">Coiled coil</keyword>
<keyword evidence="3" id="KW-1185">Reference proteome</keyword>
<reference evidence="2" key="1">
    <citation type="journal article" date="2022" name="bioRxiv">
        <title>Sequencing and chromosome-scale assembly of the giantPleurodeles waltlgenome.</title>
        <authorList>
            <person name="Brown T."/>
            <person name="Elewa A."/>
            <person name="Iarovenko S."/>
            <person name="Subramanian E."/>
            <person name="Araus A.J."/>
            <person name="Petzold A."/>
            <person name="Susuki M."/>
            <person name="Suzuki K.-i.T."/>
            <person name="Hayashi T."/>
            <person name="Toyoda A."/>
            <person name="Oliveira C."/>
            <person name="Osipova E."/>
            <person name="Leigh N.D."/>
            <person name="Simon A."/>
            <person name="Yun M.H."/>
        </authorList>
    </citation>
    <scope>NUCLEOTIDE SEQUENCE</scope>
    <source>
        <strain evidence="2">20211129_DDA</strain>
        <tissue evidence="2">Liver</tissue>
    </source>
</reference>
<sequence length="269" mass="29280">MSSNSSGPEEVLQNQCIRAGTDAVQQRVASLVGPLHVSFITETVPELLVPSTVPQESVAKDTGALSSLFHLPPVGASQALESKPEKAKDHPLFVKGGADFVALELTQPITSKADSLEFDSILCPCVLQTQLQDQIAQDCSSSVKLPDQQAQQQQVSTNEQVIMQQDTKNMLNMILDEIRGLNASYAAKVAAVCARLAKIEQAMTQLPERLKDAEARVLQLEDHNVSTQKLVSQLQKQKIYLEAKLEEMENHSCHSNLQIVGVPEGCEAQ</sequence>
<proteinExistence type="predicted"/>
<organism evidence="2 3">
    <name type="scientific">Pleurodeles waltl</name>
    <name type="common">Iberian ribbed newt</name>
    <dbReference type="NCBI Taxonomy" id="8319"/>
    <lineage>
        <taxon>Eukaryota</taxon>
        <taxon>Metazoa</taxon>
        <taxon>Chordata</taxon>
        <taxon>Craniata</taxon>
        <taxon>Vertebrata</taxon>
        <taxon>Euteleostomi</taxon>
        <taxon>Amphibia</taxon>
        <taxon>Batrachia</taxon>
        <taxon>Caudata</taxon>
        <taxon>Salamandroidea</taxon>
        <taxon>Salamandridae</taxon>
        <taxon>Pleurodelinae</taxon>
        <taxon>Pleurodeles</taxon>
    </lineage>
</organism>
<gene>
    <name evidence="2" type="ORF">NDU88_004976</name>
</gene>
<feature type="coiled-coil region" evidence="1">
    <location>
        <begin position="196"/>
        <end position="251"/>
    </location>
</feature>
<protein>
    <submittedName>
        <fullName evidence="2">Uncharacterized protein</fullName>
    </submittedName>
</protein>
<name>A0AAV7LJQ8_PLEWA</name>
<evidence type="ECO:0000313" key="3">
    <source>
        <dbReference type="Proteomes" id="UP001066276"/>
    </source>
</evidence>
<evidence type="ECO:0000256" key="1">
    <source>
        <dbReference type="SAM" id="Coils"/>
    </source>
</evidence>
<dbReference type="EMBL" id="JANPWB010000015">
    <property type="protein sequence ID" value="KAJ1091861.1"/>
    <property type="molecule type" value="Genomic_DNA"/>
</dbReference>
<dbReference type="Proteomes" id="UP001066276">
    <property type="component" value="Chromosome 11"/>
</dbReference>
<dbReference type="AlphaFoldDB" id="A0AAV7LJQ8"/>